<evidence type="ECO:0000313" key="3">
    <source>
        <dbReference type="EMBL" id="MEQ2183847.1"/>
    </source>
</evidence>
<sequence>RGRRWTTLTVDEQRAYVMRLLDALEVTDQDKRLKVARAILYLAQGSPLYNGEPFALLLFTMVTKFCSMNAPHFPMKKVLLLLWKTVLFTLGGFEELQQMKVRARERLSLPPLPEDSIKVVRAMRAASPPASAMELIEQQQQQKRGRRSRRVFNVCPRTPVSHPLVKQDSLDTYNERDPFKNDDPRDEEEDPEDTDSGIEGEVDPLDRDVIIQPPPPPPPLRPSTERVNFPKGLPWAPKHKYVSVSEIQIKKEEELLQCPLSLGEEEVEETPAEILYVGMLPNLSQYVVSGSLLASRYS</sequence>
<feature type="compositionally biased region" description="Acidic residues" evidence="1">
    <location>
        <begin position="184"/>
        <end position="203"/>
    </location>
</feature>
<dbReference type="PANTHER" id="PTHR13239">
    <property type="entry name" value="PROTEIN REQUIRED FOR HYPHAL ANASTOMOSIS HAM-2"/>
    <property type="match status" value="1"/>
</dbReference>
<feature type="non-terminal residue" evidence="3">
    <location>
        <position position="1"/>
    </location>
</feature>
<dbReference type="SMART" id="SM01292">
    <property type="entry name" value="N1221"/>
    <property type="match status" value="1"/>
</dbReference>
<feature type="compositionally biased region" description="Pro residues" evidence="1">
    <location>
        <begin position="212"/>
        <end position="221"/>
    </location>
</feature>
<feature type="compositionally biased region" description="Low complexity" evidence="1">
    <location>
        <begin position="128"/>
        <end position="142"/>
    </location>
</feature>
<evidence type="ECO:0000256" key="1">
    <source>
        <dbReference type="SAM" id="MobiDB-lite"/>
    </source>
</evidence>
<dbReference type="Proteomes" id="UP001476798">
    <property type="component" value="Unassembled WGS sequence"/>
</dbReference>
<dbReference type="Pfam" id="PF07923">
    <property type="entry name" value="N1221"/>
    <property type="match status" value="1"/>
</dbReference>
<dbReference type="EMBL" id="JAHRIO010080037">
    <property type="protein sequence ID" value="MEQ2183847.1"/>
    <property type="molecule type" value="Genomic_DNA"/>
</dbReference>
<feature type="region of interest" description="Disordered" evidence="1">
    <location>
        <begin position="128"/>
        <end position="228"/>
    </location>
</feature>
<proteinExistence type="predicted"/>
<organism evidence="3 4">
    <name type="scientific">Goodea atripinnis</name>
    <dbReference type="NCBI Taxonomy" id="208336"/>
    <lineage>
        <taxon>Eukaryota</taxon>
        <taxon>Metazoa</taxon>
        <taxon>Chordata</taxon>
        <taxon>Craniata</taxon>
        <taxon>Vertebrata</taxon>
        <taxon>Euteleostomi</taxon>
        <taxon>Actinopterygii</taxon>
        <taxon>Neopterygii</taxon>
        <taxon>Teleostei</taxon>
        <taxon>Neoteleostei</taxon>
        <taxon>Acanthomorphata</taxon>
        <taxon>Ovalentaria</taxon>
        <taxon>Atherinomorphae</taxon>
        <taxon>Cyprinodontiformes</taxon>
        <taxon>Goodeidae</taxon>
        <taxon>Goodea</taxon>
    </lineage>
</organism>
<reference evidence="3 4" key="1">
    <citation type="submission" date="2021-06" db="EMBL/GenBank/DDBJ databases">
        <authorList>
            <person name="Palmer J.M."/>
        </authorList>
    </citation>
    <scope>NUCLEOTIDE SEQUENCE [LARGE SCALE GENOMIC DNA]</scope>
    <source>
        <strain evidence="3 4">GA_2019</strain>
        <tissue evidence="3">Muscle</tissue>
    </source>
</reference>
<keyword evidence="4" id="KW-1185">Reference proteome</keyword>
<dbReference type="PANTHER" id="PTHR13239:SF6">
    <property type="entry name" value="STRIATIN-INTERACTING PROTEIN 2"/>
    <property type="match status" value="1"/>
</dbReference>
<feature type="compositionally biased region" description="Basic and acidic residues" evidence="1">
    <location>
        <begin position="173"/>
        <end position="183"/>
    </location>
</feature>
<dbReference type="InterPro" id="IPR040185">
    <property type="entry name" value="Far11/STRP"/>
</dbReference>
<evidence type="ECO:0000259" key="2">
    <source>
        <dbReference type="SMART" id="SM01292"/>
    </source>
</evidence>
<feature type="domain" description="Far11/STRP N-terminal" evidence="2">
    <location>
        <begin position="3"/>
        <end position="224"/>
    </location>
</feature>
<dbReference type="InterPro" id="IPR012486">
    <property type="entry name" value="Far11/STRP_N"/>
</dbReference>
<accession>A0ABV0PKJ2</accession>
<protein>
    <recommendedName>
        <fullName evidence="2">Far11/STRP N-terminal domain-containing protein</fullName>
    </recommendedName>
</protein>
<gene>
    <name evidence="3" type="ORF">GOODEAATRI_002138</name>
</gene>
<comment type="caution">
    <text evidence="3">The sequence shown here is derived from an EMBL/GenBank/DDBJ whole genome shotgun (WGS) entry which is preliminary data.</text>
</comment>
<evidence type="ECO:0000313" key="4">
    <source>
        <dbReference type="Proteomes" id="UP001476798"/>
    </source>
</evidence>
<name>A0ABV0PKJ2_9TELE</name>